<accession>A0A9E5JNW1</accession>
<proteinExistence type="predicted"/>
<dbReference type="SUPFAM" id="SSF110296">
    <property type="entry name" value="Oligoxyloglucan reducing end-specific cellobiohydrolase"/>
    <property type="match status" value="1"/>
</dbReference>
<protein>
    <submittedName>
        <fullName evidence="2">Uncharacterized protein</fullName>
    </submittedName>
</protein>
<evidence type="ECO:0000313" key="2">
    <source>
        <dbReference type="EMBL" id="NHF64169.1"/>
    </source>
</evidence>
<comment type="caution">
    <text evidence="2">The sequence shown here is derived from an EMBL/GenBank/DDBJ whole genome shotgun (WGS) entry which is preliminary data.</text>
</comment>
<gene>
    <name evidence="2" type="ORF">FK219_013150</name>
</gene>
<dbReference type="AlphaFoldDB" id="A0A9E5JNW1"/>
<dbReference type="Proteomes" id="UP000818266">
    <property type="component" value="Unassembled WGS sequence"/>
</dbReference>
<organism evidence="2 3">
    <name type="scientific">Microcella pacifica</name>
    <dbReference type="NCBI Taxonomy" id="2591847"/>
    <lineage>
        <taxon>Bacteria</taxon>
        <taxon>Bacillati</taxon>
        <taxon>Actinomycetota</taxon>
        <taxon>Actinomycetes</taxon>
        <taxon>Micrococcales</taxon>
        <taxon>Microbacteriaceae</taxon>
        <taxon>Microcella</taxon>
    </lineage>
</organism>
<dbReference type="Gene3D" id="2.130.10.10">
    <property type="entry name" value="YVTN repeat-like/Quinoprotein amine dehydrogenase"/>
    <property type="match status" value="1"/>
</dbReference>
<dbReference type="OrthoDB" id="9764804at2"/>
<feature type="signal peptide" evidence="1">
    <location>
        <begin position="1"/>
        <end position="26"/>
    </location>
</feature>
<evidence type="ECO:0000256" key="1">
    <source>
        <dbReference type="SAM" id="SignalP"/>
    </source>
</evidence>
<dbReference type="EMBL" id="VIKT02000042">
    <property type="protein sequence ID" value="NHF64169.1"/>
    <property type="molecule type" value="Genomic_DNA"/>
</dbReference>
<dbReference type="RefSeq" id="WP_152584317.1">
    <property type="nucleotide sequence ID" value="NZ_JAVJUB010000061.1"/>
</dbReference>
<evidence type="ECO:0000313" key="3">
    <source>
        <dbReference type="Proteomes" id="UP000818266"/>
    </source>
</evidence>
<feature type="chain" id="PRO_5038978631" evidence="1">
    <location>
        <begin position="27"/>
        <end position="296"/>
    </location>
</feature>
<dbReference type="InterPro" id="IPR015943">
    <property type="entry name" value="WD40/YVTN_repeat-like_dom_sf"/>
</dbReference>
<reference evidence="2 3" key="1">
    <citation type="submission" date="2020-03" db="EMBL/GenBank/DDBJ databases">
        <title>Chryseoglobus sp. isolated from a deep-sea seamount.</title>
        <authorList>
            <person name="Zhang D.-C."/>
        </authorList>
    </citation>
    <scope>NUCLEOTIDE SEQUENCE [LARGE SCALE GENOMIC DNA]</scope>
    <source>
        <strain evidence="2 3">KN1116</strain>
    </source>
</reference>
<keyword evidence="3" id="KW-1185">Reference proteome</keyword>
<keyword evidence="1" id="KW-0732">Signal</keyword>
<sequence length="296" mass="29903">MRRAGAATVGTVAALSVALAGCTSSASEPPLAVTHVHAVDLDDERGAVYVATHEGILRITVDTSAADAATSSEVGSVERLGEWTGDVMGMARLGDTIYLSGHPAPGASSPANIGVYQADVLGQEIVPLSLEGEVDFHSMTITDVSGASPALAGIDSASGRVIANRDGGETWTVGAAISARSLSWDVDAQRLFATTEQGLQVSTDDGVTFSLVDGAPRLLLISSASAGSPDAYLAGVDVEGYVHTSTDGVTWNSGGLAPALTAAVSVGSEGSLVAAGTQGVYRSNDRGATWVVIVEF</sequence>
<name>A0A9E5JNW1_9MICO</name>
<dbReference type="PROSITE" id="PS51257">
    <property type="entry name" value="PROKAR_LIPOPROTEIN"/>
    <property type="match status" value="1"/>
</dbReference>